<name>A0A6J4ZJR1_9BURK</name>
<dbReference type="Gene3D" id="1.10.490.10">
    <property type="entry name" value="Globins"/>
    <property type="match status" value="1"/>
</dbReference>
<dbReference type="InterPro" id="IPR015392">
    <property type="entry name" value="TehB/YeaR-like_dom"/>
</dbReference>
<dbReference type="InterPro" id="IPR009050">
    <property type="entry name" value="Globin-like_sf"/>
</dbReference>
<dbReference type="InterPro" id="IPR012292">
    <property type="entry name" value="Globin/Proto"/>
</dbReference>
<dbReference type="SUPFAM" id="SSF46458">
    <property type="entry name" value="Globin-like"/>
    <property type="match status" value="1"/>
</dbReference>
<organism evidence="2 3">
    <name type="scientific">Achromobacter insuavis</name>
    <dbReference type="NCBI Taxonomy" id="1287735"/>
    <lineage>
        <taxon>Bacteria</taxon>
        <taxon>Pseudomonadati</taxon>
        <taxon>Pseudomonadota</taxon>
        <taxon>Betaproteobacteria</taxon>
        <taxon>Burkholderiales</taxon>
        <taxon>Alcaligenaceae</taxon>
        <taxon>Achromobacter</taxon>
    </lineage>
</organism>
<keyword evidence="3" id="KW-1185">Reference proteome</keyword>
<dbReference type="RefSeq" id="WP_054433426.1">
    <property type="nucleotide sequence ID" value="NZ_CADIJR010000001.1"/>
</dbReference>
<feature type="domain" description="TehB/YeaR-like" evidence="1">
    <location>
        <begin position="146"/>
        <end position="212"/>
    </location>
</feature>
<accession>A0A6J4ZJR1</accession>
<sequence length="243" mass="26870">MPPTSPDLPAAPITEDDIQRLVHRFYARVRQDAALGPIFNARVTDWPAHLSMLCDFWSALLLETRRFKGAPIPAHARIPDLSWPLFQRWLALFHEVTAELGPPALQARADAMAERIAAKLWHVWQHRQTAPGLPDALPAGVRPYRDSPMFTPENLPAALRSTHATKAGTWGLLTVHSGVLRYTLDDPPHTEVVLAAGQRVLIAPQVRHHVAFELPGSFQIAFCRADEASPDDADRPAENPPGA</sequence>
<protein>
    <recommendedName>
        <fullName evidence="1">TehB/YeaR-like domain-containing protein</fullName>
    </recommendedName>
</protein>
<evidence type="ECO:0000313" key="3">
    <source>
        <dbReference type="Proteomes" id="UP000507979"/>
    </source>
</evidence>
<dbReference type="InterPro" id="IPR014710">
    <property type="entry name" value="RmlC-like_jellyroll"/>
</dbReference>
<dbReference type="Gene3D" id="2.60.120.10">
    <property type="entry name" value="Jelly Rolls"/>
    <property type="match status" value="1"/>
</dbReference>
<dbReference type="SUPFAM" id="SSF51197">
    <property type="entry name" value="Clavaminate synthase-like"/>
    <property type="match status" value="1"/>
</dbReference>
<dbReference type="AlphaFoldDB" id="A0A6J4ZJR1"/>
<dbReference type="Proteomes" id="UP000507979">
    <property type="component" value="Unassembled WGS sequence"/>
</dbReference>
<reference evidence="2 3" key="1">
    <citation type="submission" date="2020-04" db="EMBL/GenBank/DDBJ databases">
        <authorList>
            <person name="De Canck E."/>
        </authorList>
    </citation>
    <scope>NUCLEOTIDE SEQUENCE [LARGE SCALE GENOMIC DNA]</scope>
    <source>
        <strain evidence="2 3">LMG 26845</strain>
    </source>
</reference>
<dbReference type="GeneID" id="92896094"/>
<dbReference type="EMBL" id="CADIJR010000001">
    <property type="protein sequence ID" value="CAB3623924.1"/>
    <property type="molecule type" value="Genomic_DNA"/>
</dbReference>
<gene>
    <name evidence="2" type="ORF">LMG26845_00260</name>
</gene>
<dbReference type="CDD" id="cd08916">
    <property type="entry name" value="TrHb3_P"/>
    <property type="match status" value="1"/>
</dbReference>
<dbReference type="Pfam" id="PF09313">
    <property type="entry name" value="TehB-like"/>
    <property type="match status" value="1"/>
</dbReference>
<evidence type="ECO:0000313" key="2">
    <source>
        <dbReference type="EMBL" id="CAB3623924.1"/>
    </source>
</evidence>
<dbReference type="GO" id="GO:0020037">
    <property type="term" value="F:heme binding"/>
    <property type="evidence" value="ECO:0007669"/>
    <property type="project" value="InterPro"/>
</dbReference>
<proteinExistence type="predicted"/>
<evidence type="ECO:0000259" key="1">
    <source>
        <dbReference type="Pfam" id="PF09313"/>
    </source>
</evidence>
<dbReference type="GO" id="GO:0019825">
    <property type="term" value="F:oxygen binding"/>
    <property type="evidence" value="ECO:0007669"/>
    <property type="project" value="InterPro"/>
</dbReference>